<feature type="chain" id="PRO_5046928218" evidence="1">
    <location>
        <begin position="26"/>
        <end position="79"/>
    </location>
</feature>
<protein>
    <submittedName>
        <fullName evidence="2">Uncharacterized protein</fullName>
    </submittedName>
</protein>
<feature type="signal peptide" evidence="1">
    <location>
        <begin position="1"/>
        <end position="25"/>
    </location>
</feature>
<dbReference type="RefSeq" id="WP_189447385.1">
    <property type="nucleotide sequence ID" value="NZ_BMXY01000001.1"/>
</dbReference>
<accession>A0ABQ3BX60</accession>
<proteinExistence type="predicted"/>
<reference evidence="3" key="1">
    <citation type="journal article" date="2019" name="Int. J. Syst. Evol. Microbiol.">
        <title>The Global Catalogue of Microorganisms (GCM) 10K type strain sequencing project: providing services to taxonomists for standard genome sequencing and annotation.</title>
        <authorList>
            <consortium name="The Broad Institute Genomics Platform"/>
            <consortium name="The Broad Institute Genome Sequencing Center for Infectious Disease"/>
            <person name="Wu L."/>
            <person name="Ma J."/>
        </authorList>
    </citation>
    <scope>NUCLEOTIDE SEQUENCE [LARGE SCALE GENOMIC DNA]</scope>
    <source>
        <strain evidence="3">KCTC 22558</strain>
    </source>
</reference>
<dbReference type="Proteomes" id="UP000643403">
    <property type="component" value="Unassembled WGS sequence"/>
</dbReference>
<keyword evidence="1" id="KW-0732">Signal</keyword>
<evidence type="ECO:0000313" key="2">
    <source>
        <dbReference type="EMBL" id="GGZ58197.1"/>
    </source>
</evidence>
<evidence type="ECO:0000256" key="1">
    <source>
        <dbReference type="SAM" id="SignalP"/>
    </source>
</evidence>
<evidence type="ECO:0000313" key="3">
    <source>
        <dbReference type="Proteomes" id="UP000643403"/>
    </source>
</evidence>
<organism evidence="2 3">
    <name type="scientific">Cognatilysobacter xinjiangensis</name>
    <dbReference type="NCBI Taxonomy" id="546892"/>
    <lineage>
        <taxon>Bacteria</taxon>
        <taxon>Pseudomonadati</taxon>
        <taxon>Pseudomonadota</taxon>
        <taxon>Gammaproteobacteria</taxon>
        <taxon>Lysobacterales</taxon>
        <taxon>Lysobacteraceae</taxon>
        <taxon>Cognatilysobacter</taxon>
    </lineage>
</organism>
<name>A0ABQ3BX60_9GAMM</name>
<keyword evidence="3" id="KW-1185">Reference proteome</keyword>
<sequence length="79" mass="8197">MSRKLRNNLNALVMTAALCATGAFAVAATPFAAAPVLDAPAAELAAATVAADGTVRKPLRTSRIRHALAMPYFSFLPRG</sequence>
<dbReference type="EMBL" id="BMXY01000001">
    <property type="protein sequence ID" value="GGZ58197.1"/>
    <property type="molecule type" value="Genomic_DNA"/>
</dbReference>
<gene>
    <name evidence="2" type="ORF">GCM10008101_09880</name>
</gene>
<comment type="caution">
    <text evidence="2">The sequence shown here is derived from an EMBL/GenBank/DDBJ whole genome shotgun (WGS) entry which is preliminary data.</text>
</comment>